<dbReference type="Pfam" id="PF07690">
    <property type="entry name" value="MFS_1"/>
    <property type="match status" value="1"/>
</dbReference>
<dbReference type="SUPFAM" id="SSF103473">
    <property type="entry name" value="MFS general substrate transporter"/>
    <property type="match status" value="1"/>
</dbReference>
<feature type="transmembrane region" description="Helical" evidence="1">
    <location>
        <begin position="303"/>
        <end position="327"/>
    </location>
</feature>
<dbReference type="InterPro" id="IPR052714">
    <property type="entry name" value="MFS_Exporter"/>
</dbReference>
<feature type="transmembrane region" description="Helical" evidence="1">
    <location>
        <begin position="16"/>
        <end position="40"/>
    </location>
</feature>
<feature type="transmembrane region" description="Helical" evidence="1">
    <location>
        <begin position="214"/>
        <end position="240"/>
    </location>
</feature>
<dbReference type="Proteomes" id="UP000248410">
    <property type="component" value="Chromosome"/>
</dbReference>
<dbReference type="PANTHER" id="PTHR23531">
    <property type="entry name" value="QUINOLENE RESISTANCE PROTEIN NORA"/>
    <property type="match status" value="1"/>
</dbReference>
<keyword evidence="4" id="KW-1185">Reference proteome</keyword>
<dbReference type="PROSITE" id="PS50850">
    <property type="entry name" value="MFS"/>
    <property type="match status" value="1"/>
</dbReference>
<dbReference type="GO" id="GO:0022857">
    <property type="term" value="F:transmembrane transporter activity"/>
    <property type="evidence" value="ECO:0007669"/>
    <property type="project" value="InterPro"/>
</dbReference>
<feature type="transmembrane region" description="Helical" evidence="1">
    <location>
        <begin position="369"/>
        <end position="388"/>
    </location>
</feature>
<keyword evidence="1" id="KW-0812">Transmembrane</keyword>
<evidence type="ECO:0000313" key="3">
    <source>
        <dbReference type="EMBL" id="AWR96904.1"/>
    </source>
</evidence>
<feature type="transmembrane region" description="Helical" evidence="1">
    <location>
        <begin position="108"/>
        <end position="130"/>
    </location>
</feature>
<feature type="transmembrane region" description="Helical" evidence="1">
    <location>
        <begin position="52"/>
        <end position="72"/>
    </location>
</feature>
<dbReference type="EMBL" id="CP029288">
    <property type="protein sequence ID" value="AWR96904.1"/>
    <property type="molecule type" value="Genomic_DNA"/>
</dbReference>
<dbReference type="AlphaFoldDB" id="A0A2U9ILW5"/>
<name>A0A2U9ILW5_9CREN</name>
<feature type="transmembrane region" description="Helical" evidence="1">
    <location>
        <begin position="84"/>
        <end position="102"/>
    </location>
</feature>
<keyword evidence="1" id="KW-1133">Transmembrane helix</keyword>
<feature type="transmembrane region" description="Helical" evidence="1">
    <location>
        <begin position="339"/>
        <end position="357"/>
    </location>
</feature>
<feature type="transmembrane region" description="Helical" evidence="1">
    <location>
        <begin position="142"/>
        <end position="160"/>
    </location>
</feature>
<feature type="transmembrane region" description="Helical" evidence="1">
    <location>
        <begin position="252"/>
        <end position="272"/>
    </location>
</feature>
<protein>
    <submittedName>
        <fullName evidence="3">MFS transporter</fullName>
    </submittedName>
</protein>
<evidence type="ECO:0000256" key="1">
    <source>
        <dbReference type="SAM" id="Phobius"/>
    </source>
</evidence>
<dbReference type="InterPro" id="IPR011701">
    <property type="entry name" value="MFS"/>
</dbReference>
<gene>
    <name evidence="3" type="ORF">DFR86_04585</name>
</gene>
<feature type="domain" description="Major facilitator superfamily (MFS) profile" evidence="2">
    <location>
        <begin position="14"/>
        <end position="392"/>
    </location>
</feature>
<dbReference type="InterPro" id="IPR036259">
    <property type="entry name" value="MFS_trans_sf"/>
</dbReference>
<dbReference type="PANTHER" id="PTHR23531:SF1">
    <property type="entry name" value="QUINOLENE RESISTANCE PROTEIN NORA"/>
    <property type="match status" value="1"/>
</dbReference>
<sequence>MYHILYSTKVVRNQTLVFIGLVFLLTFSVRLTGNAISITLPLITKYQLDFPVIFLGILLSEYSFMMFISSFFINSRLDDKKRTILFRIFSIVYFLSFVSFSFTNKISIWIFDGIAGFTMGFLWPNIITFAESTKDNELREKILSLYSAFLSLSLIIGPLIESLILKKYGLNYVFLFLSLIAVLIPIISIKIEFSDQQQQNNVNNNLSIIKSKAFMISFFNNLMYDIPFGMITAFGGIYAISEFGASYSISELIYTFFFLTSFISRLFFSFIVNSRINIRKIIFSNGLLTLIGLILMLTSKDILYYIIALIILGIPHGLTYTSSLILLSRNFGNQKNQANSYFSGVLLGLGSVGPLFLSSIVQEFNLKNTIILITVAVVAIFSWVLFLFHKNR</sequence>
<proteinExistence type="predicted"/>
<keyword evidence="1" id="KW-0472">Membrane</keyword>
<feature type="transmembrane region" description="Helical" evidence="1">
    <location>
        <begin position="172"/>
        <end position="193"/>
    </location>
</feature>
<dbReference type="InterPro" id="IPR020846">
    <property type="entry name" value="MFS_dom"/>
</dbReference>
<reference evidence="3 4" key="1">
    <citation type="submission" date="2018-05" db="EMBL/GenBank/DDBJ databases">
        <title>Complete Genome Sequences of Extremely Thermoacidophilic, Metal-Mobilizing Type-Strain Members of the Archaeal Family Sulfolobaceae: Acidianus brierleyi DSM-1651T, Acidianus sulfidivorans DSM-18786T, Metallosphaera hakonensis DSM-7519T, and Metallosphaera prunae DSM-10039T.</title>
        <authorList>
            <person name="Counts J.A."/>
            <person name="Kelly R.M."/>
        </authorList>
    </citation>
    <scope>NUCLEOTIDE SEQUENCE [LARGE SCALE GENOMIC DNA]</scope>
    <source>
        <strain evidence="3 4">JP7</strain>
    </source>
</reference>
<dbReference type="Gene3D" id="1.20.1250.20">
    <property type="entry name" value="MFS general substrate transporter like domains"/>
    <property type="match status" value="2"/>
</dbReference>
<dbReference type="KEGG" id="asul:DFR86_04585"/>
<feature type="transmembrane region" description="Helical" evidence="1">
    <location>
        <begin position="281"/>
        <end position="297"/>
    </location>
</feature>
<organism evidence="3 4">
    <name type="scientific">Acidianus sulfidivorans JP7</name>
    <dbReference type="NCBI Taxonomy" id="619593"/>
    <lineage>
        <taxon>Archaea</taxon>
        <taxon>Thermoproteota</taxon>
        <taxon>Thermoprotei</taxon>
        <taxon>Sulfolobales</taxon>
        <taxon>Sulfolobaceae</taxon>
        <taxon>Acidianus</taxon>
    </lineage>
</organism>
<evidence type="ECO:0000259" key="2">
    <source>
        <dbReference type="PROSITE" id="PS50850"/>
    </source>
</evidence>
<accession>A0A2U9ILW5</accession>
<evidence type="ECO:0000313" key="4">
    <source>
        <dbReference type="Proteomes" id="UP000248410"/>
    </source>
</evidence>